<sequence>MKRLNSMSNILRFVLGLIPILLFMFSFEIFSEDRTFFGSHEDGGKLLEEKQFAQAETLAVSLLSINPSDSKAEFILTRAWIGLGREEIKKGNYARAIDLLNKAALKWPFDRDLKKEIELLSMISSKKYVPPDSSLNRKSSNSQAVILLDPDFFHSMDDLKSELHSILSALREFDSLHRESDSFSKREYLFLGIISVLALVSFLNLFLSFLLWKR</sequence>
<dbReference type="SUPFAM" id="SSF48452">
    <property type="entry name" value="TPR-like"/>
    <property type="match status" value="1"/>
</dbReference>
<dbReference type="RefSeq" id="WP_004484395.1">
    <property type="nucleotide sequence ID" value="NZ_AHON02000015.1"/>
</dbReference>
<dbReference type="Proteomes" id="UP000006329">
    <property type="component" value="Unassembled WGS sequence"/>
</dbReference>
<gene>
    <name evidence="3" type="ORF">LEP1GSC179_3932</name>
</gene>
<keyword evidence="4" id="KW-1185">Reference proteome</keyword>
<dbReference type="Gene3D" id="1.25.40.10">
    <property type="entry name" value="Tetratricopeptide repeat domain"/>
    <property type="match status" value="1"/>
</dbReference>
<dbReference type="InterPro" id="IPR019734">
    <property type="entry name" value="TPR_rpt"/>
</dbReference>
<evidence type="ECO:0000256" key="1">
    <source>
        <dbReference type="PROSITE-ProRule" id="PRU00339"/>
    </source>
</evidence>
<keyword evidence="2" id="KW-1133">Transmembrane helix</keyword>
<keyword evidence="2" id="KW-0812">Transmembrane</keyword>
<dbReference type="AlphaFoldDB" id="A0A0E2BIU4"/>
<comment type="caution">
    <text evidence="3">The sequence shown here is derived from an EMBL/GenBank/DDBJ whole genome shotgun (WGS) entry which is preliminary data.</text>
</comment>
<reference evidence="3" key="1">
    <citation type="submission" date="2012-10" db="EMBL/GenBank/DDBJ databases">
        <authorList>
            <person name="Harkins D.M."/>
            <person name="Durkin A.S."/>
            <person name="Brinkac L.M."/>
            <person name="Haft D.H."/>
            <person name="Selengut J.D."/>
            <person name="Sanka R."/>
            <person name="DePew J."/>
            <person name="Purushe J."/>
            <person name="Matthias M.A."/>
            <person name="Vinetz J.M."/>
            <person name="Sutton G.G."/>
            <person name="Nierman W.C."/>
            <person name="Fouts D.E."/>
        </authorList>
    </citation>
    <scope>NUCLEOTIDE SEQUENCE [LARGE SCALE GENOMIC DNA]</scope>
    <source>
        <strain evidence="3">MOR084</strain>
    </source>
</reference>
<keyword evidence="1" id="KW-0802">TPR repeat</keyword>
<dbReference type="PROSITE" id="PS50005">
    <property type="entry name" value="TPR"/>
    <property type="match status" value="1"/>
</dbReference>
<evidence type="ECO:0000313" key="4">
    <source>
        <dbReference type="Proteomes" id="UP000006329"/>
    </source>
</evidence>
<feature type="transmembrane region" description="Helical" evidence="2">
    <location>
        <begin position="188"/>
        <end position="212"/>
    </location>
</feature>
<protein>
    <recommendedName>
        <fullName evidence="5">Tetratricopeptide repeat protein</fullName>
    </recommendedName>
</protein>
<evidence type="ECO:0000256" key="2">
    <source>
        <dbReference type="SAM" id="Phobius"/>
    </source>
</evidence>
<keyword evidence="2" id="KW-0472">Membrane</keyword>
<evidence type="ECO:0000313" key="3">
    <source>
        <dbReference type="EMBL" id="EKO35209.1"/>
    </source>
</evidence>
<accession>A0A0E2BIU4</accession>
<dbReference type="InterPro" id="IPR011990">
    <property type="entry name" value="TPR-like_helical_dom_sf"/>
</dbReference>
<proteinExistence type="predicted"/>
<feature type="repeat" description="TPR" evidence="1">
    <location>
        <begin position="77"/>
        <end position="110"/>
    </location>
</feature>
<organism evidence="3 4">
    <name type="scientific">Leptospira santarosai str. MOR084</name>
    <dbReference type="NCBI Taxonomy" id="1049984"/>
    <lineage>
        <taxon>Bacteria</taxon>
        <taxon>Pseudomonadati</taxon>
        <taxon>Spirochaetota</taxon>
        <taxon>Spirochaetia</taxon>
        <taxon>Leptospirales</taxon>
        <taxon>Leptospiraceae</taxon>
        <taxon>Leptospira</taxon>
    </lineage>
</organism>
<dbReference type="EMBL" id="AHON02000015">
    <property type="protein sequence ID" value="EKO35209.1"/>
    <property type="molecule type" value="Genomic_DNA"/>
</dbReference>
<evidence type="ECO:0008006" key="5">
    <source>
        <dbReference type="Google" id="ProtNLM"/>
    </source>
</evidence>
<name>A0A0E2BIU4_9LEPT</name>